<dbReference type="PANTHER" id="PTHR44757:SF2">
    <property type="entry name" value="BIOFILM ARCHITECTURE MAINTENANCE PROTEIN MBAA"/>
    <property type="match status" value="1"/>
</dbReference>
<feature type="domain" description="Phytochrome chromophore attachment site" evidence="2">
    <location>
        <begin position="795"/>
        <end position="854"/>
    </location>
</feature>
<feature type="domain" description="GGDEF" evidence="5">
    <location>
        <begin position="987"/>
        <end position="1124"/>
    </location>
</feature>
<dbReference type="SUPFAM" id="SSF55785">
    <property type="entry name" value="PYP-like sensor domain (PAS domain)"/>
    <property type="match status" value="5"/>
</dbReference>
<dbReference type="InterPro" id="IPR035965">
    <property type="entry name" value="PAS-like_dom_sf"/>
</dbReference>
<dbReference type="InterPro" id="IPR013656">
    <property type="entry name" value="PAS_4"/>
</dbReference>
<dbReference type="Pfam" id="PF13426">
    <property type="entry name" value="PAS_9"/>
    <property type="match status" value="2"/>
</dbReference>
<dbReference type="SUPFAM" id="SSF55073">
    <property type="entry name" value="Nucleotide cyclase"/>
    <property type="match status" value="1"/>
</dbReference>
<dbReference type="InterPro" id="IPR000700">
    <property type="entry name" value="PAS-assoc_C"/>
</dbReference>
<evidence type="ECO:0000256" key="1">
    <source>
        <dbReference type="SAM" id="Coils"/>
    </source>
</evidence>
<dbReference type="Gene3D" id="3.30.450.20">
    <property type="entry name" value="PAS domain"/>
    <property type="match status" value="6"/>
</dbReference>
<feature type="domain" description="PAS" evidence="3">
    <location>
        <begin position="254"/>
        <end position="326"/>
    </location>
</feature>
<dbReference type="Proteomes" id="UP001154265">
    <property type="component" value="Unassembled WGS sequence"/>
</dbReference>
<feature type="domain" description="PAS" evidence="3">
    <location>
        <begin position="511"/>
        <end position="582"/>
    </location>
</feature>
<dbReference type="InterPro" id="IPR003018">
    <property type="entry name" value="GAF"/>
</dbReference>
<dbReference type="SMART" id="SM00267">
    <property type="entry name" value="GGDEF"/>
    <property type="match status" value="1"/>
</dbReference>
<feature type="domain" description="PAC" evidence="4">
    <location>
        <begin position="582"/>
        <end position="634"/>
    </location>
</feature>
<dbReference type="PROSITE" id="PS50112">
    <property type="entry name" value="PAS"/>
    <property type="match status" value="4"/>
</dbReference>
<gene>
    <name evidence="6" type="ORF">L3556_07140</name>
</gene>
<dbReference type="NCBIfam" id="TIGR00254">
    <property type="entry name" value="GGDEF"/>
    <property type="match status" value="1"/>
</dbReference>
<reference evidence="6" key="2">
    <citation type="submission" date="2022-01" db="EMBL/GenBank/DDBJ databases">
        <authorList>
            <person name="Zivanovic Y."/>
            <person name="Moreira D."/>
            <person name="Lopez-Garcia P."/>
        </authorList>
    </citation>
    <scope>NUCLEOTIDE SEQUENCE</scope>
    <source>
        <strain evidence="6">G9</strain>
    </source>
</reference>
<comment type="caution">
    <text evidence="6">The sequence shown here is derived from an EMBL/GenBank/DDBJ whole genome shotgun (WGS) entry which is preliminary data.</text>
</comment>
<dbReference type="SMART" id="SM00091">
    <property type="entry name" value="PAS"/>
    <property type="match status" value="6"/>
</dbReference>
<dbReference type="Pfam" id="PF01590">
    <property type="entry name" value="GAF"/>
    <property type="match status" value="1"/>
</dbReference>
<dbReference type="CDD" id="cd00130">
    <property type="entry name" value="PAS"/>
    <property type="match status" value="4"/>
</dbReference>
<feature type="coiled-coil region" evidence="1">
    <location>
        <begin position="618"/>
        <end position="652"/>
    </location>
</feature>
<feature type="domain" description="PAC" evidence="4">
    <location>
        <begin position="719"/>
        <end position="775"/>
    </location>
</feature>
<protein>
    <submittedName>
        <fullName evidence="6">PAS domain S-box protein</fullName>
    </submittedName>
</protein>
<evidence type="ECO:0000259" key="2">
    <source>
        <dbReference type="PROSITE" id="PS50046"/>
    </source>
</evidence>
<evidence type="ECO:0000259" key="4">
    <source>
        <dbReference type="PROSITE" id="PS50113"/>
    </source>
</evidence>
<dbReference type="Gene3D" id="3.30.70.270">
    <property type="match status" value="1"/>
</dbReference>
<name>A0ABT6EZ33_9SYNE</name>
<proteinExistence type="predicted"/>
<feature type="domain" description="PAC" evidence="4">
    <location>
        <begin position="456"/>
        <end position="510"/>
    </location>
</feature>
<dbReference type="PROSITE" id="PS50113">
    <property type="entry name" value="PAC"/>
    <property type="match status" value="4"/>
</dbReference>
<reference evidence="6" key="1">
    <citation type="journal article" date="2022" name="Genome Biol. Evol.">
        <title>A New Gene Family Diagnostic for Intracellular Biomineralization of Amorphous Ca Carbonates by Cyanobacteria.</title>
        <authorList>
            <person name="Benzerara K."/>
            <person name="Duprat E."/>
            <person name="Bitard-Feildel T."/>
            <person name="Caumes G."/>
            <person name="Cassier-Chauvat C."/>
            <person name="Chauvat F."/>
            <person name="Dezi M."/>
            <person name="Diop S.I."/>
            <person name="Gaschignard G."/>
            <person name="Gorgen S."/>
            <person name="Gugger M."/>
            <person name="Lopez-Garcia P."/>
            <person name="Millet M."/>
            <person name="Skouri-Panet F."/>
            <person name="Moreira D."/>
            <person name="Callebaut I."/>
        </authorList>
    </citation>
    <scope>NUCLEOTIDE SEQUENCE</scope>
    <source>
        <strain evidence="6">G9</strain>
    </source>
</reference>
<evidence type="ECO:0000313" key="7">
    <source>
        <dbReference type="Proteomes" id="UP001154265"/>
    </source>
</evidence>
<feature type="domain" description="PAS" evidence="3">
    <location>
        <begin position="4"/>
        <end position="48"/>
    </location>
</feature>
<dbReference type="Gene3D" id="3.30.450.40">
    <property type="match status" value="1"/>
</dbReference>
<dbReference type="PROSITE" id="PS50887">
    <property type="entry name" value="GGDEF"/>
    <property type="match status" value="1"/>
</dbReference>
<dbReference type="EMBL" id="JAKKUT010000002">
    <property type="protein sequence ID" value="MDG2990708.1"/>
    <property type="molecule type" value="Genomic_DNA"/>
</dbReference>
<dbReference type="InterPro" id="IPR043128">
    <property type="entry name" value="Rev_trsase/Diguanyl_cyclase"/>
</dbReference>
<sequence>MAFPEPQLIQVMERLQSAIFGCDRHGRLIFVNAYGEALVGQLASSVQGVYLWDILPTSLGLTAAKVLICLENQTDYHWDCYDPLEEKWWQGFLYPDQVGLTLMMTDISQRQQSQILQQAQVIELEKWYHRFQTMGHLSRQIFWEWHQDTNWALWSGDTMTVLGHPLESMPRSIEDWMGWIHPEDQAWFQDCFWQACETKTCFAQDYRLRDGDGAYYWVSDRREFAQSTEGQTHGWGIIVDIHDRKIMELALAESEYRWRTIFEAAALGIVIVEPGNNYKLVSCNPSFSEFVGYSIPELLDLHPADLTFPEDWQREQALIHQCCEQSKKFYQFKKRYRHKNGQVLWANLTLSYVQDDQHNLQFIVALIENISDRQTLEDSLETERFRYQQLVENSPNLILSLDALKHLKTINWAALDVLDSLDTDEGQSYQKLLHPQESIERVEYLLDRVLQGESISDIELIFNSPDGQPHYMLTHLYPLVSHHQQQDSTGCVLISTDITAQKKALQDLNEREAQYRSVFESVTDGLHVFDMDTGKLVEANPAACAMHGYTYAEFMDLDPRQFVHPNCHAMFSNFMETVRAGKRFESEAQNICKDGSIIDIHVYGLQFTYRGRPHVLSVVRDITELKQIEAKRQQVENQLRESENLFRSLIHDLNVGVIVYGQTGDVQIVNHKACELLGLTEAEFLGKTCFDLDCQLLNEEGSPIPMEQHPVAQAIAQRQCIPNRVVGVHNHQTHDLHWLQATADPQTTPQGTVGRVIVTFSDISDRKRTEDQLRHQAEREQALNHVIQSIRDSIDIETIFTTTVQQIGSLLKLDRALITEYMPEQKGWVAIHEHRPDPSTPTTLGVIIPEEDNPVSDQVKQGKMVRLDRIADTDLANDHNNPCAFIEQSGGWLIFPLVINHQTWGTLTLQRYDEHPNWQDHEIALAQSVVNQLAVAIRQAQLYRDLQHANAELSRLATIDGLTQIANRRHFDLHLSQEWQRCLREQACLSLVLCDVDYFKPYNDHYGHQAGDDCLIQIAQTLAQAARRSTDLIARYGGEEFALVLPNTDLDGTLRVIHKIQEALHRLNIPHLASSIGDRITISFGVVTLTPHSSRSLDEFLNAADQSLYHAKQSGRNTYCIHYLSYSNPASPETTSPDLRIT</sequence>
<dbReference type="SMART" id="SM00086">
    <property type="entry name" value="PAC"/>
    <property type="match status" value="5"/>
</dbReference>
<dbReference type="InterPro" id="IPR000160">
    <property type="entry name" value="GGDEF_dom"/>
</dbReference>
<dbReference type="NCBIfam" id="TIGR00229">
    <property type="entry name" value="sensory_box"/>
    <property type="match status" value="3"/>
</dbReference>
<dbReference type="CDD" id="cd01949">
    <property type="entry name" value="GGDEF"/>
    <property type="match status" value="1"/>
</dbReference>
<dbReference type="InterPro" id="IPR013655">
    <property type="entry name" value="PAS_fold_3"/>
</dbReference>
<evidence type="ECO:0000313" key="6">
    <source>
        <dbReference type="EMBL" id="MDG2990708.1"/>
    </source>
</evidence>
<dbReference type="SUPFAM" id="SSF55781">
    <property type="entry name" value="GAF domain-like"/>
    <property type="match status" value="1"/>
</dbReference>
<evidence type="ECO:0000259" key="5">
    <source>
        <dbReference type="PROSITE" id="PS50887"/>
    </source>
</evidence>
<dbReference type="InterPro" id="IPR016132">
    <property type="entry name" value="Phyto_chromo_attachment"/>
</dbReference>
<keyword evidence="1" id="KW-0175">Coiled coil</keyword>
<accession>A0ABT6EZ33</accession>
<dbReference type="PANTHER" id="PTHR44757">
    <property type="entry name" value="DIGUANYLATE CYCLASE DGCP"/>
    <property type="match status" value="1"/>
</dbReference>
<keyword evidence="7" id="KW-1185">Reference proteome</keyword>
<feature type="domain" description="PAC" evidence="4">
    <location>
        <begin position="330"/>
        <end position="382"/>
    </location>
</feature>
<dbReference type="RefSeq" id="WP_277866612.1">
    <property type="nucleotide sequence ID" value="NZ_JAKKUT010000002.1"/>
</dbReference>
<dbReference type="Pfam" id="PF00990">
    <property type="entry name" value="GGDEF"/>
    <property type="match status" value="1"/>
</dbReference>
<evidence type="ECO:0000259" key="3">
    <source>
        <dbReference type="PROSITE" id="PS50112"/>
    </source>
</evidence>
<dbReference type="SMART" id="SM00065">
    <property type="entry name" value="GAF"/>
    <property type="match status" value="1"/>
</dbReference>
<dbReference type="InterPro" id="IPR029787">
    <property type="entry name" value="Nucleotide_cyclase"/>
</dbReference>
<dbReference type="Pfam" id="PF08447">
    <property type="entry name" value="PAS_3"/>
    <property type="match status" value="1"/>
</dbReference>
<organism evidence="6 7">
    <name type="scientific">Candidatus Synechococcus calcipolaris G9</name>
    <dbReference type="NCBI Taxonomy" id="1497997"/>
    <lineage>
        <taxon>Bacteria</taxon>
        <taxon>Bacillati</taxon>
        <taxon>Cyanobacteriota</taxon>
        <taxon>Cyanophyceae</taxon>
        <taxon>Synechococcales</taxon>
        <taxon>Synechococcaceae</taxon>
        <taxon>Synechococcus</taxon>
    </lineage>
</organism>
<dbReference type="InterPro" id="IPR001610">
    <property type="entry name" value="PAC"/>
</dbReference>
<dbReference type="InterPro" id="IPR000014">
    <property type="entry name" value="PAS"/>
</dbReference>
<feature type="domain" description="PAS" evidence="3">
    <location>
        <begin position="642"/>
        <end position="690"/>
    </location>
</feature>
<dbReference type="PROSITE" id="PS50046">
    <property type="entry name" value="PHYTOCHROME_2"/>
    <property type="match status" value="1"/>
</dbReference>
<dbReference type="Pfam" id="PF08448">
    <property type="entry name" value="PAS_4"/>
    <property type="match status" value="2"/>
</dbReference>
<dbReference type="InterPro" id="IPR029016">
    <property type="entry name" value="GAF-like_dom_sf"/>
</dbReference>
<dbReference type="InterPro" id="IPR052155">
    <property type="entry name" value="Biofilm_reg_signaling"/>
</dbReference>